<evidence type="ECO:0000313" key="1">
    <source>
        <dbReference type="EMBL" id="SHG40087.1"/>
    </source>
</evidence>
<dbReference type="AlphaFoldDB" id="A0A1M5JHR1"/>
<name>A0A1M5JHR1_9BRAD</name>
<sequence>MAAIHPKGAVKDEVVTYFFLIKHTEKGTVQSAAQKKKGVNDVTKVVKKEGGQCNLYSTRGAPFDYVSVMTGITTAAAVRIAAEIETRGTVKATLISGIEIMAARVISGTSPSEKRR</sequence>
<dbReference type="EMBL" id="LT670818">
    <property type="protein sequence ID" value="SHG40087.1"/>
    <property type="molecule type" value="Genomic_DNA"/>
</dbReference>
<reference evidence="1 2" key="1">
    <citation type="submission" date="2016-11" db="EMBL/GenBank/DDBJ databases">
        <authorList>
            <person name="Jaros S."/>
            <person name="Januszkiewicz K."/>
            <person name="Wedrychowicz H."/>
        </authorList>
    </citation>
    <scope>NUCLEOTIDE SEQUENCE [LARGE SCALE GENOMIC DNA]</scope>
    <source>
        <strain evidence="1 2">GAS242</strain>
    </source>
</reference>
<protein>
    <recommendedName>
        <fullName evidence="3">GYD domain-containing protein</fullName>
    </recommendedName>
</protein>
<gene>
    <name evidence="1" type="ORF">SAMN05444169_2238</name>
</gene>
<organism evidence="1 2">
    <name type="scientific">Bradyrhizobium erythrophlei</name>
    <dbReference type="NCBI Taxonomy" id="1437360"/>
    <lineage>
        <taxon>Bacteria</taxon>
        <taxon>Pseudomonadati</taxon>
        <taxon>Pseudomonadota</taxon>
        <taxon>Alphaproteobacteria</taxon>
        <taxon>Hyphomicrobiales</taxon>
        <taxon>Nitrobacteraceae</taxon>
        <taxon>Bradyrhizobium</taxon>
    </lineage>
</organism>
<accession>A0A1M5JHR1</accession>
<dbReference type="Proteomes" id="UP000190675">
    <property type="component" value="Chromosome I"/>
</dbReference>
<dbReference type="RefSeq" id="WP_079566025.1">
    <property type="nucleotide sequence ID" value="NZ_LT670818.1"/>
</dbReference>
<proteinExistence type="predicted"/>
<evidence type="ECO:0008006" key="3">
    <source>
        <dbReference type="Google" id="ProtNLM"/>
    </source>
</evidence>
<evidence type="ECO:0000313" key="2">
    <source>
        <dbReference type="Proteomes" id="UP000190675"/>
    </source>
</evidence>